<dbReference type="EMBL" id="BGPR01083380">
    <property type="protein sequence ID" value="GBL91143.1"/>
    <property type="molecule type" value="Genomic_DNA"/>
</dbReference>
<keyword evidence="2" id="KW-1185">Reference proteome</keyword>
<proteinExistence type="predicted"/>
<organism evidence="1 2">
    <name type="scientific">Araneus ventricosus</name>
    <name type="common">Orbweaver spider</name>
    <name type="synonym">Epeira ventricosa</name>
    <dbReference type="NCBI Taxonomy" id="182803"/>
    <lineage>
        <taxon>Eukaryota</taxon>
        <taxon>Metazoa</taxon>
        <taxon>Ecdysozoa</taxon>
        <taxon>Arthropoda</taxon>
        <taxon>Chelicerata</taxon>
        <taxon>Arachnida</taxon>
        <taxon>Araneae</taxon>
        <taxon>Araneomorphae</taxon>
        <taxon>Entelegynae</taxon>
        <taxon>Araneoidea</taxon>
        <taxon>Araneidae</taxon>
        <taxon>Araneus</taxon>
    </lineage>
</organism>
<evidence type="ECO:0000313" key="1">
    <source>
        <dbReference type="EMBL" id="GBL91143.1"/>
    </source>
</evidence>
<sequence length="94" mass="11168">MADYTQIFDLLSHAFRNLLYARRHDQSIQIPYEYIVYQAPILVTFTRDDIAEIPEIGMSRDPFHMTLEARTIEIRGIQLEYKERNGIWILPVLI</sequence>
<dbReference type="AlphaFoldDB" id="A0A4Y2BGQ7"/>
<evidence type="ECO:0000313" key="2">
    <source>
        <dbReference type="Proteomes" id="UP000499080"/>
    </source>
</evidence>
<protein>
    <submittedName>
        <fullName evidence="1">Uncharacterized protein</fullName>
    </submittedName>
</protein>
<accession>A0A4Y2BGQ7</accession>
<reference evidence="1 2" key="1">
    <citation type="journal article" date="2019" name="Sci. Rep.">
        <title>Orb-weaving spider Araneus ventricosus genome elucidates the spidroin gene catalogue.</title>
        <authorList>
            <person name="Kono N."/>
            <person name="Nakamura H."/>
            <person name="Ohtoshi R."/>
            <person name="Moran D.A.P."/>
            <person name="Shinohara A."/>
            <person name="Yoshida Y."/>
            <person name="Fujiwara M."/>
            <person name="Mori M."/>
            <person name="Tomita M."/>
            <person name="Arakawa K."/>
        </authorList>
    </citation>
    <scope>NUCLEOTIDE SEQUENCE [LARGE SCALE GENOMIC DNA]</scope>
</reference>
<comment type="caution">
    <text evidence="1">The sequence shown here is derived from an EMBL/GenBank/DDBJ whole genome shotgun (WGS) entry which is preliminary data.</text>
</comment>
<gene>
    <name evidence="1" type="ORF">AVEN_13943_1</name>
</gene>
<name>A0A4Y2BGQ7_ARAVE</name>
<dbReference type="Proteomes" id="UP000499080">
    <property type="component" value="Unassembled WGS sequence"/>
</dbReference>